<name>A0A5Q6RXD8_9ACTN</name>
<dbReference type="InterPro" id="IPR050275">
    <property type="entry name" value="PGM_Phosphatase"/>
</dbReference>
<dbReference type="InterPro" id="IPR029033">
    <property type="entry name" value="His_PPase_superfam"/>
</dbReference>
<evidence type="ECO:0000256" key="1">
    <source>
        <dbReference type="PIRSR" id="PIRSR613078-2"/>
    </source>
</evidence>
<dbReference type="GO" id="GO:0016791">
    <property type="term" value="F:phosphatase activity"/>
    <property type="evidence" value="ECO:0007669"/>
    <property type="project" value="TreeGrafter"/>
</dbReference>
<dbReference type="PANTHER" id="PTHR48100">
    <property type="entry name" value="BROAD-SPECIFICITY PHOSPHATASE YOR283W-RELATED"/>
    <property type="match status" value="1"/>
</dbReference>
<evidence type="ECO:0000313" key="2">
    <source>
        <dbReference type="EMBL" id="KAA1422651.1"/>
    </source>
</evidence>
<dbReference type="SMART" id="SM00855">
    <property type="entry name" value="PGAM"/>
    <property type="match status" value="1"/>
</dbReference>
<proteinExistence type="predicted"/>
<dbReference type="OrthoDB" id="4697614at2"/>
<accession>A0A5Q6RXD8</accession>
<dbReference type="PIRSF" id="PIRSF000709">
    <property type="entry name" value="6PFK_2-Ptase"/>
    <property type="match status" value="1"/>
</dbReference>
<dbReference type="InterPro" id="IPR013078">
    <property type="entry name" value="His_Pase_superF_clade-1"/>
</dbReference>
<dbReference type="Pfam" id="PF00300">
    <property type="entry name" value="His_Phos_1"/>
    <property type="match status" value="1"/>
</dbReference>
<reference evidence="2 3" key="1">
    <citation type="submission" date="2019-09" db="EMBL/GenBank/DDBJ databases">
        <title>Mumia zhuanghuii sp. nov. isolated from the intestinal contents of plateau pika (Ochotona curzoniae) in the Qinghai-Tibet plateau of China.</title>
        <authorList>
            <person name="Tian Z."/>
        </authorList>
    </citation>
    <scope>NUCLEOTIDE SEQUENCE [LARGE SCALE GENOMIC DNA]</scope>
    <source>
        <strain evidence="3">350</strain>
    </source>
</reference>
<dbReference type="RefSeq" id="WP_149769601.1">
    <property type="nucleotide sequence ID" value="NZ_VDFQ02000003.1"/>
</dbReference>
<feature type="binding site" evidence="1">
    <location>
        <position position="59"/>
    </location>
    <ligand>
        <name>substrate</name>
    </ligand>
</feature>
<dbReference type="EMBL" id="VDFQ02000003">
    <property type="protein sequence ID" value="KAA1422651.1"/>
    <property type="molecule type" value="Genomic_DNA"/>
</dbReference>
<sequence length="189" mass="20640">MTVSLWMVRHGPTEWAENGRHTSRTDLPLLPSGEERARELAARLAGTEFAAVLTSPRLRARRTAELAGFPDAEVEPDLAEWDYGSYEGLTTPQIREQVPGWTIWTRGAADAGGESADQVAARLDRVVARVRASDGRVLVFGHGHALRALTARFLDEPVTMGARLALGTATLSILGYEHGSDPVIERWNS</sequence>
<comment type="caution">
    <text evidence="2">The sequence shown here is derived from an EMBL/GenBank/DDBJ whole genome shotgun (WGS) entry which is preliminary data.</text>
</comment>
<dbReference type="Proteomes" id="UP000307768">
    <property type="component" value="Unassembled WGS sequence"/>
</dbReference>
<protein>
    <submittedName>
        <fullName evidence="2">Histidine phosphatase family protein</fullName>
    </submittedName>
</protein>
<organism evidence="2 3">
    <name type="scientific">Mumia zhuanghuii</name>
    <dbReference type="NCBI Taxonomy" id="2585211"/>
    <lineage>
        <taxon>Bacteria</taxon>
        <taxon>Bacillati</taxon>
        <taxon>Actinomycetota</taxon>
        <taxon>Actinomycetes</taxon>
        <taxon>Propionibacteriales</taxon>
        <taxon>Nocardioidaceae</taxon>
        <taxon>Mumia</taxon>
    </lineage>
</organism>
<dbReference type="AlphaFoldDB" id="A0A5Q6RXD8"/>
<dbReference type="CDD" id="cd07067">
    <property type="entry name" value="HP_PGM_like"/>
    <property type="match status" value="1"/>
</dbReference>
<dbReference type="Gene3D" id="3.40.50.1240">
    <property type="entry name" value="Phosphoglycerate mutase-like"/>
    <property type="match status" value="1"/>
</dbReference>
<evidence type="ECO:0000313" key="3">
    <source>
        <dbReference type="Proteomes" id="UP000307768"/>
    </source>
</evidence>
<dbReference type="SUPFAM" id="SSF53254">
    <property type="entry name" value="Phosphoglycerate mutase-like"/>
    <property type="match status" value="1"/>
</dbReference>
<dbReference type="PANTHER" id="PTHR48100:SF15">
    <property type="entry name" value="SEDOHEPTULOSE 1,7-BISPHOSPHATASE"/>
    <property type="match status" value="1"/>
</dbReference>
<gene>
    <name evidence="2" type="ORF">FE697_010700</name>
</gene>